<evidence type="ECO:0000256" key="1">
    <source>
        <dbReference type="SAM" id="MobiDB-lite"/>
    </source>
</evidence>
<reference evidence="2" key="1">
    <citation type="submission" date="2012-12" db="EMBL/GenBank/DDBJ databases">
        <authorList>
            <person name="Pethick F.E."/>
            <person name="MacFadyen A.C."/>
            <person name="Tang Z."/>
            <person name="Sangal V."/>
            <person name="Tze-Tze L."/>
            <person name="Chu J."/>
            <person name="Guo M."/>
            <person name="Kirby R."/>
            <person name="Hoskisson P.A."/>
            <person name="Herron P.R."/>
            <person name="Hunter I.S."/>
        </authorList>
    </citation>
    <scope>NUCLEOTIDE SEQUENCE</scope>
    <source>
        <strain evidence="2">ATCC 10970</strain>
    </source>
</reference>
<organism evidence="2 3">
    <name type="scientific">Streptomyces rimosus subsp. rimosus (strain ATCC 10970 / DSM 40260 / JCM 4667 / NRRL 2234)</name>
    <dbReference type="NCBI Taxonomy" id="1265868"/>
    <lineage>
        <taxon>Bacteria</taxon>
        <taxon>Bacillati</taxon>
        <taxon>Actinomycetota</taxon>
        <taxon>Actinomycetes</taxon>
        <taxon>Kitasatosporales</taxon>
        <taxon>Streptomycetaceae</taxon>
        <taxon>Streptomyces</taxon>
    </lineage>
</organism>
<protein>
    <submittedName>
        <fullName evidence="2">Uncharacterized protein</fullName>
    </submittedName>
</protein>
<feature type="region of interest" description="Disordered" evidence="1">
    <location>
        <begin position="18"/>
        <end position="80"/>
    </location>
</feature>
<proteinExistence type="predicted"/>
<gene>
    <name evidence="2" type="ORF">SRIM_034500</name>
</gene>
<dbReference type="Proteomes" id="UP000011074">
    <property type="component" value="Chromosome"/>
</dbReference>
<evidence type="ECO:0000313" key="2">
    <source>
        <dbReference type="EMBL" id="QST84600.1"/>
    </source>
</evidence>
<sequence>MAEKTTRSKAVSLYFQGMDGDQLADGDRSVTLAPLSSPAIRRPAGAPTPVGSAAPRPPTARPERSNRPPPHTGSYVHLTT</sequence>
<accession>A0A8A1UWT1</accession>
<reference evidence="2" key="3">
    <citation type="journal article" date="2021" name="bioRxiv">
        <title>Bilateral symmetry of linear streptomycete chromosomes.</title>
        <authorList>
            <person name="Algora-Gallardo L."/>
            <person name="Schniete J.K."/>
            <person name="Mark D.R."/>
            <person name="Hunter I.S."/>
            <person name="Herron P.R."/>
        </authorList>
    </citation>
    <scope>NUCLEOTIDE SEQUENCE</scope>
    <source>
        <strain evidence="2">ATCC 10970</strain>
    </source>
</reference>
<dbReference type="AlphaFoldDB" id="A0A8A1UWT1"/>
<reference evidence="2" key="2">
    <citation type="submission" date="2020-01" db="EMBL/GenBank/DDBJ databases">
        <authorList>
            <person name="Algora L."/>
            <person name="Schniete J.K."/>
            <person name="MacFadyen A."/>
            <person name="Hoskisson P.A."/>
            <person name="Hunter I.S."/>
            <person name="Herron P.R."/>
        </authorList>
    </citation>
    <scope>NUCLEOTIDE SEQUENCE</scope>
    <source>
        <strain evidence="2">ATCC 10970</strain>
    </source>
</reference>
<dbReference type="RefSeq" id="WP_030189672.1">
    <property type="nucleotide sequence ID" value="NZ_CP048261.1"/>
</dbReference>
<name>A0A8A1UWT1_STRR1</name>
<evidence type="ECO:0000313" key="3">
    <source>
        <dbReference type="Proteomes" id="UP000011074"/>
    </source>
</evidence>
<dbReference type="EMBL" id="CP048261">
    <property type="protein sequence ID" value="QST84600.1"/>
    <property type="molecule type" value="Genomic_DNA"/>
</dbReference>
<dbReference type="GeneID" id="66859201"/>